<name>A0A6S6TKR6_9GAMM</name>
<sequence>AFKQMPDGLNDSQPWLVDRLLRNLLIDVTGNTHRAEFCIDKLYSPDSMSGRQGLLEFRAFEMPPHAQMSIVQMLLLRTLVARFWNDSYKHRLVRWGTELHDRFMLPHYVWEDMRDVAEDLQSAGFPFQLEWLEPFHEFRFPVYGRVQHRGIQMELRAALEPWNVLGEELGSQGTARFVDSSIERMQIKISGLTDSRYVISCNGHNVPMKATGVQGEYVSGIRYRAWQPPSALHPTIGIHAPLVFDIFDTWTGRSLGGCTYHVVHPGGRGYETFPINANEAEGRRFSRFRDQHTPDVPVVKFLSEATQEFYETPPRPMKPPTENVNSDYPYTLDLRQL</sequence>
<reference evidence="2" key="1">
    <citation type="submission" date="2020-01" db="EMBL/GenBank/DDBJ databases">
        <authorList>
            <person name="Meier V. D."/>
            <person name="Meier V D."/>
        </authorList>
    </citation>
    <scope>NUCLEOTIDE SEQUENCE</scope>
    <source>
        <strain evidence="2">HLG_WM_MAG_08</strain>
    </source>
</reference>
<accession>A0A6S6TKR6</accession>
<evidence type="ECO:0000259" key="1">
    <source>
        <dbReference type="Pfam" id="PF09899"/>
    </source>
</evidence>
<feature type="non-terminal residue" evidence="2">
    <location>
        <position position="1"/>
    </location>
</feature>
<feature type="domain" description="DUF2126" evidence="1">
    <location>
        <begin position="1"/>
        <end position="335"/>
    </location>
</feature>
<protein>
    <submittedName>
        <fullName evidence="2">Large protein containing transglutaminase-like domain</fullName>
    </submittedName>
</protein>
<dbReference type="Pfam" id="PF09899">
    <property type="entry name" value="DUF2126"/>
    <property type="match status" value="1"/>
</dbReference>
<organism evidence="2">
    <name type="scientific">uncultured Thiotrichaceae bacterium</name>
    <dbReference type="NCBI Taxonomy" id="298394"/>
    <lineage>
        <taxon>Bacteria</taxon>
        <taxon>Pseudomonadati</taxon>
        <taxon>Pseudomonadota</taxon>
        <taxon>Gammaproteobacteria</taxon>
        <taxon>Thiotrichales</taxon>
        <taxon>Thiotrichaceae</taxon>
        <taxon>environmental samples</taxon>
    </lineage>
</organism>
<gene>
    <name evidence="2" type="ORF">HELGO_WM46973</name>
</gene>
<proteinExistence type="predicted"/>
<dbReference type="AlphaFoldDB" id="A0A6S6TKR6"/>
<dbReference type="InterPro" id="IPR018667">
    <property type="entry name" value="DUF2126"/>
</dbReference>
<dbReference type="EMBL" id="CACVAV010000272">
    <property type="protein sequence ID" value="CAA6817120.1"/>
    <property type="molecule type" value="Genomic_DNA"/>
</dbReference>
<evidence type="ECO:0000313" key="2">
    <source>
        <dbReference type="EMBL" id="CAA6817120.1"/>
    </source>
</evidence>